<organism evidence="2 3">
    <name type="scientific">Purpureocillium lilacinum</name>
    <name type="common">Paecilomyces lilacinus</name>
    <dbReference type="NCBI Taxonomy" id="33203"/>
    <lineage>
        <taxon>Eukaryota</taxon>
        <taxon>Fungi</taxon>
        <taxon>Dikarya</taxon>
        <taxon>Ascomycota</taxon>
        <taxon>Pezizomycotina</taxon>
        <taxon>Sordariomycetes</taxon>
        <taxon>Hypocreomycetidae</taxon>
        <taxon>Hypocreales</taxon>
        <taxon>Ophiocordycipitaceae</taxon>
        <taxon>Purpureocillium</taxon>
    </lineage>
</organism>
<dbReference type="Proteomes" id="UP000245956">
    <property type="component" value="Unassembled WGS sequence"/>
</dbReference>
<feature type="compositionally biased region" description="Polar residues" evidence="1">
    <location>
        <begin position="607"/>
        <end position="625"/>
    </location>
</feature>
<feature type="region of interest" description="Disordered" evidence="1">
    <location>
        <begin position="390"/>
        <end position="417"/>
    </location>
</feature>
<proteinExistence type="predicted"/>
<accession>A0A2U3DZ68</accession>
<gene>
    <name evidence="2" type="ORF">PCL_02915</name>
</gene>
<feature type="region of interest" description="Disordered" evidence="1">
    <location>
        <begin position="228"/>
        <end position="250"/>
    </location>
</feature>
<evidence type="ECO:0000313" key="3">
    <source>
        <dbReference type="Proteomes" id="UP000245956"/>
    </source>
</evidence>
<comment type="caution">
    <text evidence="2">The sequence shown here is derived from an EMBL/GenBank/DDBJ whole genome shotgun (WGS) entry which is preliminary data.</text>
</comment>
<feature type="region of interest" description="Disordered" evidence="1">
    <location>
        <begin position="863"/>
        <end position="905"/>
    </location>
</feature>
<protein>
    <submittedName>
        <fullName evidence="2">Uncharacterized protein</fullName>
    </submittedName>
</protein>
<feature type="region of interest" description="Disordered" evidence="1">
    <location>
        <begin position="1"/>
        <end position="28"/>
    </location>
</feature>
<feature type="compositionally biased region" description="Polar residues" evidence="1">
    <location>
        <begin position="876"/>
        <end position="894"/>
    </location>
</feature>
<dbReference type="EMBL" id="LCWV01000018">
    <property type="protein sequence ID" value="PWI67561.1"/>
    <property type="molecule type" value="Genomic_DNA"/>
</dbReference>
<reference evidence="2 3" key="1">
    <citation type="journal article" date="2016" name="Front. Microbiol.">
        <title>Genome and transcriptome sequences reveal the specific parasitism of the nematophagous Purpureocillium lilacinum 36-1.</title>
        <authorList>
            <person name="Xie J."/>
            <person name="Li S."/>
            <person name="Mo C."/>
            <person name="Xiao X."/>
            <person name="Peng D."/>
            <person name="Wang G."/>
            <person name="Xiao Y."/>
        </authorList>
    </citation>
    <scope>NUCLEOTIDE SEQUENCE [LARGE SCALE GENOMIC DNA]</scope>
    <source>
        <strain evidence="2 3">36-1</strain>
    </source>
</reference>
<dbReference type="AlphaFoldDB" id="A0A2U3DZ68"/>
<name>A0A2U3DZ68_PURLI</name>
<feature type="region of interest" description="Disordered" evidence="1">
    <location>
        <begin position="707"/>
        <end position="728"/>
    </location>
</feature>
<evidence type="ECO:0000313" key="2">
    <source>
        <dbReference type="EMBL" id="PWI67561.1"/>
    </source>
</evidence>
<sequence>MRARRRKARQARQGRRGSQSSLGPPRTDVGVKAAMGVILVAGRDVGGGGQDGELGVTRYEPVKYRSWGGSRAARLTSDAPAQHTGTCSAFPQLVVLVGADSIRPSIHPLPPLTPARQPASPLVATPLAHLVRSLDASTKSGGAARVRTRGSARGVESGSRRAWSSRVVEREMGILAGFLVAADARSLVRACPAAAAGGTTPAHKMCMAACTSYIVHGRPYGCPRRTMKGEEEEEDMTADDKTTTTPAGPAWCMVHRSRGMRRRALHDLVAQALDERARRATASHDPDVNVRFCDATRWTSASTPWRGVLPRESRSAHPRRWVCASGQKLSRTPPSKALLEGGDTKTKRCSLGNRHSASLRIGKGPIYSGTCNILLLPPTLSTITDRARTKHGDVDTSPTSAGFLDQQHTRREQTRRTTQSAAVCTRAINLRGGSSSIEHLSRVCVCVRLRSAFGFTIARRPTTAVSNQPSCVRASAPPPGWQRTNESKCVERRRTSAHASLAVERPITLHHRPDHHLEVEPWSASTSTSTSSTVAARARTSSARLAQRDKDVACGFGAPPITGGNAISVNARAAITSIIIGTSGGLKGPASKFHNFLGTASPKTNWSTNNSTLDEASDSIATPRSRSCPPRAWNQTGKRGCLPACLPAAASSSLGAFSCIYLAHYLLPTHRSGSNIAVLQTTGSYPRQPHRLSRILAIHRIHLAHPSIPSARPSPSPSLPLPSRAGSAPPTNCTSAHIAASIHTYIQPARTAAAACDSIAIVISVAAHSHPPRHQSLIAIVRLTARPELHAAPPTWPVYALPPRPNGEPTQIAFPPSLCLLACLVLPCPAPLSSCLVRARAGSGFNPSPVLVRTRVVSASLTHTDSPLFPPASGASRASSVPQEETIDQRTSGTPGRPLHSPLPTEHDSAAAEAQLGPVSTSKRTRSAAALVTAWTPSQPSPALASPTTHRPAVLHASESTATHTSASPARRPNPSDVAFLSRASLAQLTFFPSVRRDCSLLALQPTTSDDERHHCDDARFLF</sequence>
<evidence type="ECO:0000256" key="1">
    <source>
        <dbReference type="SAM" id="MobiDB-lite"/>
    </source>
</evidence>
<feature type="compositionally biased region" description="Basic residues" evidence="1">
    <location>
        <begin position="1"/>
        <end position="15"/>
    </location>
</feature>
<feature type="region of interest" description="Disordered" evidence="1">
    <location>
        <begin position="607"/>
        <end position="633"/>
    </location>
</feature>